<sequence length="60" mass="6313">MKRILKLDPHAKVVMCSGRGTPEVIQECLGYGAAGFVAKPFLPHVLADAVAAALHLPVFG</sequence>
<keyword evidence="2" id="KW-1185">Reference proteome</keyword>
<reference evidence="1" key="1">
    <citation type="submission" date="2024-12" db="EMBL/GenBank/DDBJ databases">
        <authorList>
            <person name="Wu N."/>
        </authorList>
    </citation>
    <scope>NUCLEOTIDE SEQUENCE</scope>
    <source>
        <strain evidence="1">P15</strain>
    </source>
</reference>
<dbReference type="EMBL" id="JBJURJ010000011">
    <property type="protein sequence ID" value="MFM9330127.1"/>
    <property type="molecule type" value="Genomic_DNA"/>
</dbReference>
<protein>
    <submittedName>
        <fullName evidence="1">Response regulator</fullName>
    </submittedName>
</protein>
<evidence type="ECO:0000313" key="2">
    <source>
        <dbReference type="Proteomes" id="UP001631969"/>
    </source>
</evidence>
<name>A0ACC7P0E8_9BACL</name>
<organism evidence="1 2">
    <name type="scientific">Paenibacillus mesotrionivorans</name>
    <dbReference type="NCBI Taxonomy" id="3160968"/>
    <lineage>
        <taxon>Bacteria</taxon>
        <taxon>Bacillati</taxon>
        <taxon>Bacillota</taxon>
        <taxon>Bacilli</taxon>
        <taxon>Bacillales</taxon>
        <taxon>Paenibacillaceae</taxon>
        <taxon>Paenibacillus</taxon>
    </lineage>
</organism>
<evidence type="ECO:0000313" key="1">
    <source>
        <dbReference type="EMBL" id="MFM9330127.1"/>
    </source>
</evidence>
<dbReference type="Proteomes" id="UP001631969">
    <property type="component" value="Unassembled WGS sequence"/>
</dbReference>
<gene>
    <name evidence="1" type="ORF">ACI1P1_17650</name>
</gene>
<comment type="caution">
    <text evidence="1">The sequence shown here is derived from an EMBL/GenBank/DDBJ whole genome shotgun (WGS) entry which is preliminary data.</text>
</comment>
<proteinExistence type="predicted"/>
<accession>A0ACC7P0E8</accession>